<feature type="region of interest" description="LID" evidence="7">
    <location>
        <begin position="123"/>
        <end position="133"/>
    </location>
</feature>
<feature type="binding site" evidence="7">
    <location>
        <position position="17"/>
    </location>
    <ligand>
        <name>ATP</name>
        <dbReference type="ChEBI" id="CHEBI:30616"/>
    </ligand>
</feature>
<comment type="catalytic activity">
    <reaction evidence="7">
        <text>AMP + ATP = 2 ADP</text>
        <dbReference type="Rhea" id="RHEA:12973"/>
        <dbReference type="ChEBI" id="CHEBI:30616"/>
        <dbReference type="ChEBI" id="CHEBI:456215"/>
        <dbReference type="ChEBI" id="CHEBI:456216"/>
        <dbReference type="EC" id="2.7.4.3"/>
    </reaction>
</comment>
<evidence type="ECO:0000313" key="8">
    <source>
        <dbReference type="EMBL" id="KZX13843.1"/>
    </source>
</evidence>
<name>A0A166BV13_9EURY</name>
<feature type="binding site" evidence="7">
    <location>
        <position position="16"/>
    </location>
    <ligand>
        <name>ATP</name>
        <dbReference type="ChEBI" id="CHEBI:30616"/>
    </ligand>
</feature>
<reference evidence="8 9" key="1">
    <citation type="submission" date="2016-04" db="EMBL/GenBank/DDBJ databases">
        <title>Genome sequence of Methanobrevibacter curvatus DSM 11111.</title>
        <authorList>
            <person name="Poehlein A."/>
            <person name="Seedorf H."/>
            <person name="Daniel R."/>
        </authorList>
    </citation>
    <scope>NUCLEOTIDE SEQUENCE [LARGE SCALE GENOMIC DNA]</scope>
    <source>
        <strain evidence="8 9">DSM 11111</strain>
    </source>
</reference>
<comment type="function">
    <text evidence="7">Broad-specificity nucleoside monophosphate (NMP) kinase that catalyzes the reversible transfer of the terminal phosphate group between nucleoside triphosphates and monophosphates. Has also ATPase activity. Involved in the late maturation steps of the 30S ribosomal particles, specifically 16S rRNA maturation. While NMP activity is not required for ribosome maturation, ATPase activity is. Associates transiently with small ribosomal subunit protein uS11. ATP hydrolysis breaks the interaction with uS11. May temporarily remove uS11 from the ribosome to enable a conformational change of the ribosomal RNA that is needed for the final maturation step of the small ribosomal subunit.</text>
</comment>
<dbReference type="EMBL" id="LWMV01000136">
    <property type="protein sequence ID" value="KZX13843.1"/>
    <property type="molecule type" value="Genomic_DNA"/>
</dbReference>
<evidence type="ECO:0000256" key="4">
    <source>
        <dbReference type="ARBA" id="ARBA00022741"/>
    </source>
</evidence>
<evidence type="ECO:0000256" key="6">
    <source>
        <dbReference type="ARBA" id="ARBA00022840"/>
    </source>
</evidence>
<dbReference type="SUPFAM" id="SSF52540">
    <property type="entry name" value="P-loop containing nucleoside triphosphate hydrolases"/>
    <property type="match status" value="1"/>
</dbReference>
<comment type="caution">
    <text evidence="8">The sequence shown here is derived from an EMBL/GenBank/DDBJ whole genome shotgun (WGS) entry which is preliminary data.</text>
</comment>
<dbReference type="PATRIC" id="fig|49547.3.peg.713"/>
<protein>
    <recommendedName>
        <fullName evidence="7">Putative adenylate kinase</fullName>
        <shortName evidence="7">AK</shortName>
        <ecNumber evidence="7">2.7.4.3</ecNumber>
    </recommendedName>
    <alternativeName>
        <fullName evidence="7">ATP-AMP transphosphorylase</fullName>
    </alternativeName>
</protein>
<dbReference type="Pfam" id="PF13238">
    <property type="entry name" value="AAA_18"/>
    <property type="match status" value="1"/>
</dbReference>
<keyword evidence="6 7" id="KW-0067">ATP-binding</keyword>
<dbReference type="Gene3D" id="3.40.50.300">
    <property type="entry name" value="P-loop containing nucleotide triphosphate hydrolases"/>
    <property type="match status" value="1"/>
</dbReference>
<keyword evidence="3 7" id="KW-0808">Transferase</keyword>
<dbReference type="GO" id="GO:0016887">
    <property type="term" value="F:ATP hydrolysis activity"/>
    <property type="evidence" value="ECO:0007669"/>
    <property type="project" value="InterPro"/>
</dbReference>
<accession>A0A166BV13</accession>
<comment type="catalytic activity">
    <reaction evidence="7">
        <text>ATP + H2O = ADP + phosphate + H(+)</text>
        <dbReference type="Rhea" id="RHEA:13065"/>
        <dbReference type="ChEBI" id="CHEBI:15377"/>
        <dbReference type="ChEBI" id="CHEBI:15378"/>
        <dbReference type="ChEBI" id="CHEBI:30616"/>
        <dbReference type="ChEBI" id="CHEBI:43474"/>
        <dbReference type="ChEBI" id="CHEBI:456216"/>
    </reaction>
</comment>
<dbReference type="HAMAP" id="MF_00039">
    <property type="entry name" value="Adenylate_kinase_AK6"/>
    <property type="match status" value="1"/>
</dbReference>
<keyword evidence="4 7" id="KW-0547">Nucleotide-binding</keyword>
<dbReference type="InterPro" id="IPR020618">
    <property type="entry name" value="Adenyl_kinase_AK6"/>
</dbReference>
<dbReference type="PANTHER" id="PTHR12595">
    <property type="entry name" value="POS9-ACTIVATING FACTOR FAP7-RELATED"/>
    <property type="match status" value="1"/>
</dbReference>
<evidence type="ECO:0000256" key="2">
    <source>
        <dbReference type="ARBA" id="ARBA00022552"/>
    </source>
</evidence>
<comment type="caution">
    <text evidence="7">Lacks conserved residue(s) required for the propagation of feature annotation.</text>
</comment>
<evidence type="ECO:0000313" key="9">
    <source>
        <dbReference type="Proteomes" id="UP000077245"/>
    </source>
</evidence>
<feature type="binding site" evidence="7">
    <location>
        <position position="124"/>
    </location>
    <ligand>
        <name>ATP</name>
        <dbReference type="ChEBI" id="CHEBI:30616"/>
    </ligand>
</feature>
<keyword evidence="2 7" id="KW-0698">rRNA processing</keyword>
<dbReference type="AlphaFoldDB" id="A0A166BV13"/>
<dbReference type="PANTHER" id="PTHR12595:SF0">
    <property type="entry name" value="ADENYLATE KINASE ISOENZYME 6"/>
    <property type="match status" value="1"/>
</dbReference>
<dbReference type="InterPro" id="IPR027417">
    <property type="entry name" value="P-loop_NTPase"/>
</dbReference>
<dbReference type="GO" id="GO:0042274">
    <property type="term" value="P:ribosomal small subunit biogenesis"/>
    <property type="evidence" value="ECO:0007669"/>
    <property type="project" value="UniProtKB-UniRule"/>
</dbReference>
<gene>
    <name evidence="8" type="ORF">MBCUR_06690</name>
</gene>
<evidence type="ECO:0000256" key="3">
    <source>
        <dbReference type="ARBA" id="ARBA00022679"/>
    </source>
</evidence>
<dbReference type="Proteomes" id="UP000077245">
    <property type="component" value="Unassembled WGS sequence"/>
</dbReference>
<keyword evidence="1 7" id="KW-0690">Ribosome biogenesis</keyword>
<dbReference type="EC" id="2.7.4.3" evidence="7"/>
<dbReference type="RefSeq" id="WP_067090187.1">
    <property type="nucleotide sequence ID" value="NZ_LWMV01000136.1"/>
</dbReference>
<keyword evidence="5 7" id="KW-0418">Kinase</keyword>
<dbReference type="GO" id="GO:0004017">
    <property type="term" value="F:AMP kinase activity"/>
    <property type="evidence" value="ECO:0007669"/>
    <property type="project" value="UniProtKB-UniRule"/>
</dbReference>
<comment type="subunit">
    <text evidence="7">Interacts with uS11. Not a structural component of 40S pre-ribosomes, but transiently interacts with them by binding to uS11.</text>
</comment>
<evidence type="ECO:0000256" key="5">
    <source>
        <dbReference type="ARBA" id="ARBA00022777"/>
    </source>
</evidence>
<dbReference type="OrthoDB" id="8730at2157"/>
<proteinExistence type="inferred from homology"/>
<feature type="binding site" evidence="7">
    <location>
        <position position="12"/>
    </location>
    <ligand>
        <name>ATP</name>
        <dbReference type="ChEBI" id="CHEBI:30616"/>
    </ligand>
</feature>
<feature type="binding site" evidence="7">
    <location>
        <position position="14"/>
    </location>
    <ligand>
        <name>ATP</name>
        <dbReference type="ChEBI" id="CHEBI:30616"/>
    </ligand>
</feature>
<comment type="similarity">
    <text evidence="7">Belongs to the adenylate kinase family. AK6 subfamily.</text>
</comment>
<evidence type="ECO:0000256" key="7">
    <source>
        <dbReference type="HAMAP-Rule" id="MF_00039"/>
    </source>
</evidence>
<dbReference type="GO" id="GO:0005524">
    <property type="term" value="F:ATP binding"/>
    <property type="evidence" value="ECO:0007669"/>
    <property type="project" value="UniProtKB-UniRule"/>
</dbReference>
<organism evidence="8 9">
    <name type="scientific">Methanobrevibacter curvatus</name>
    <dbReference type="NCBI Taxonomy" id="49547"/>
    <lineage>
        <taxon>Archaea</taxon>
        <taxon>Methanobacteriati</taxon>
        <taxon>Methanobacteriota</taxon>
        <taxon>Methanomada group</taxon>
        <taxon>Methanobacteria</taxon>
        <taxon>Methanobacteriales</taxon>
        <taxon>Methanobacteriaceae</taxon>
        <taxon>Methanobrevibacter</taxon>
    </lineage>
</organism>
<evidence type="ECO:0000256" key="1">
    <source>
        <dbReference type="ARBA" id="ARBA00022517"/>
    </source>
</evidence>
<feature type="binding site" evidence="7">
    <location>
        <position position="15"/>
    </location>
    <ligand>
        <name>ATP</name>
        <dbReference type="ChEBI" id="CHEBI:30616"/>
    </ligand>
</feature>
<dbReference type="STRING" id="49547.MBCUR_06690"/>
<keyword evidence="9" id="KW-1185">Reference proteome</keyword>
<sequence length="196" mass="22445">MFKTVFISGTPGTGKTTLINKLKNSLSDYYNLDLLDINKIAIDNNFILEINEDKDYKVVDIDKLNLKILKIIELKKQEFNNSTRDKTSRIILVDGHISHLCDGADLLIILRSNPKILNERLNLRGYSPSKIKDNLESESLAICSNEAYEKYKERVNEIDTSIISSDEMTKIAIEIIEDKISCPVGKIDYLDWFLNK</sequence>
<dbReference type="GO" id="GO:0006364">
    <property type="term" value="P:rRNA processing"/>
    <property type="evidence" value="ECO:0007669"/>
    <property type="project" value="UniProtKB-KW"/>
</dbReference>